<dbReference type="KEGG" id="bfm:BP422_11705"/>
<evidence type="ECO:0000313" key="2">
    <source>
        <dbReference type="Proteomes" id="UP000197781"/>
    </source>
</evidence>
<name>A0A220MGS6_9BACL</name>
<gene>
    <name evidence="1" type="ORF">BP422_11705</name>
</gene>
<protein>
    <submittedName>
        <fullName evidence="1">Uncharacterized protein</fullName>
    </submittedName>
</protein>
<dbReference type="RefSeq" id="WP_088907935.1">
    <property type="nucleotide sequence ID" value="NZ_CP018145.1"/>
</dbReference>
<dbReference type="EMBL" id="CP018145">
    <property type="protein sequence ID" value="ASJ54153.1"/>
    <property type="molecule type" value="Genomic_DNA"/>
</dbReference>
<organism evidence="1 2">
    <name type="scientific">Brevibacillus formosus</name>
    <dbReference type="NCBI Taxonomy" id="54913"/>
    <lineage>
        <taxon>Bacteria</taxon>
        <taxon>Bacillati</taxon>
        <taxon>Bacillota</taxon>
        <taxon>Bacilli</taxon>
        <taxon>Bacillales</taxon>
        <taxon>Paenibacillaceae</taxon>
        <taxon>Brevibacillus</taxon>
    </lineage>
</organism>
<sequence length="106" mass="12731">MRTIHETSHTNADVQRRLRELIEYMKWKKGWEMIEVYQHYFDVQRHLEIQDKVHNLMEQSKKEALNQGKRANVLHGKTKNEQILVDPKQLVLNDDFNFLMEIGGVK</sequence>
<dbReference type="Proteomes" id="UP000197781">
    <property type="component" value="Chromosome"/>
</dbReference>
<proteinExistence type="predicted"/>
<dbReference type="AlphaFoldDB" id="A0A220MGS6"/>
<evidence type="ECO:0000313" key="1">
    <source>
        <dbReference type="EMBL" id="ASJ54153.1"/>
    </source>
</evidence>
<accession>A0A220MGS6</accession>
<reference evidence="1 2" key="1">
    <citation type="submission" date="2016-11" db="EMBL/GenBank/DDBJ databases">
        <authorList>
            <person name="Jaros S."/>
            <person name="Januszkiewicz K."/>
            <person name="Wedrychowicz H."/>
        </authorList>
    </citation>
    <scope>NUCLEOTIDE SEQUENCE [LARGE SCALE GENOMIC DNA]</scope>
    <source>
        <strain evidence="1 2">NF2</strain>
    </source>
</reference>